<comment type="caution">
    <text evidence="1">The sequence shown here is derived from an EMBL/GenBank/DDBJ whole genome shotgun (WGS) entry which is preliminary data.</text>
</comment>
<name>A0ABR1BWP8_NECAM</name>
<protein>
    <submittedName>
        <fullName evidence="1">Uncharacterized protein</fullName>
    </submittedName>
</protein>
<gene>
    <name evidence="1" type="primary">Necator_chrI.g3449</name>
    <name evidence="1" type="ORF">RB195_007320</name>
</gene>
<organism evidence="1 2">
    <name type="scientific">Necator americanus</name>
    <name type="common">Human hookworm</name>
    <dbReference type="NCBI Taxonomy" id="51031"/>
    <lineage>
        <taxon>Eukaryota</taxon>
        <taxon>Metazoa</taxon>
        <taxon>Ecdysozoa</taxon>
        <taxon>Nematoda</taxon>
        <taxon>Chromadorea</taxon>
        <taxon>Rhabditida</taxon>
        <taxon>Rhabditina</taxon>
        <taxon>Rhabditomorpha</taxon>
        <taxon>Strongyloidea</taxon>
        <taxon>Ancylostomatidae</taxon>
        <taxon>Bunostominae</taxon>
        <taxon>Necator</taxon>
    </lineage>
</organism>
<dbReference type="Proteomes" id="UP001303046">
    <property type="component" value="Unassembled WGS sequence"/>
</dbReference>
<proteinExistence type="predicted"/>
<accession>A0ABR1BWP8</accession>
<dbReference type="EMBL" id="JAVFWL010000001">
    <property type="protein sequence ID" value="KAK6730777.1"/>
    <property type="molecule type" value="Genomic_DNA"/>
</dbReference>
<evidence type="ECO:0000313" key="2">
    <source>
        <dbReference type="Proteomes" id="UP001303046"/>
    </source>
</evidence>
<sequence length="164" mass="18298">MQNRPSSSTALGVGSAISSLKSVYSSANALNEDIEELLEHIRVVEELPASTNLAMVEGWRSRLLTKLRMKMTELELDYRRVVDSQWKEHLTTVKEAGSSICGISFTFANDLRVVDDFFTKAHNTASKNVIFNSNIRIGLPTLTRQVDLAIARLLSDIKTYASSY</sequence>
<reference evidence="1 2" key="1">
    <citation type="submission" date="2023-08" db="EMBL/GenBank/DDBJ databases">
        <title>A Necator americanus chromosomal reference genome.</title>
        <authorList>
            <person name="Ilik V."/>
            <person name="Petrzelkova K.J."/>
            <person name="Pardy F."/>
            <person name="Fuh T."/>
            <person name="Niatou-Singa F.S."/>
            <person name="Gouil Q."/>
            <person name="Baker L."/>
            <person name="Ritchie M.E."/>
            <person name="Jex A.R."/>
            <person name="Gazzola D."/>
            <person name="Li H."/>
            <person name="Toshio Fujiwara R."/>
            <person name="Zhan B."/>
            <person name="Aroian R.V."/>
            <person name="Pafco B."/>
            <person name="Schwarz E.M."/>
        </authorList>
    </citation>
    <scope>NUCLEOTIDE SEQUENCE [LARGE SCALE GENOMIC DNA]</scope>
    <source>
        <strain evidence="1 2">Aroian</strain>
        <tissue evidence="1">Whole animal</tissue>
    </source>
</reference>
<evidence type="ECO:0000313" key="1">
    <source>
        <dbReference type="EMBL" id="KAK6730777.1"/>
    </source>
</evidence>
<keyword evidence="2" id="KW-1185">Reference proteome</keyword>